<keyword evidence="3" id="KW-1185">Reference proteome</keyword>
<evidence type="ECO:0000256" key="1">
    <source>
        <dbReference type="ARBA" id="ARBA00001917"/>
    </source>
</evidence>
<name>A0A6M2BKA8_9GAMM</name>
<dbReference type="EMBL" id="JAAMOW010000001">
    <property type="protein sequence ID" value="NGY03206.1"/>
    <property type="molecule type" value="Genomic_DNA"/>
</dbReference>
<accession>A0A6M2BKA8</accession>
<gene>
    <name evidence="2" type="ORF">G7Y85_00360</name>
</gene>
<comment type="caution">
    <text evidence="2">The sequence shown here is derived from an EMBL/GenBank/DDBJ whole genome shotgun (WGS) entry which is preliminary data.</text>
</comment>
<dbReference type="InterPro" id="IPR029039">
    <property type="entry name" value="Flavoprotein-like_sf"/>
</dbReference>
<reference evidence="2 3" key="1">
    <citation type="journal article" date="2014" name="Int. J. Syst. Evol. Microbiol.">
        <title>Solimonas terrae sp. nov., isolated from soil.</title>
        <authorList>
            <person name="Kim S.J."/>
            <person name="Moon J.Y."/>
            <person name="Weon H.Y."/>
            <person name="Ahn J.H."/>
            <person name="Chen W.M."/>
            <person name="Kwon S.W."/>
        </authorList>
    </citation>
    <scope>NUCLEOTIDE SEQUENCE [LARGE SCALE GENOMIC DNA]</scope>
    <source>
        <strain evidence="2 3">KIS83-12</strain>
    </source>
</reference>
<proteinExistence type="predicted"/>
<dbReference type="SUPFAM" id="SSF52218">
    <property type="entry name" value="Flavoproteins"/>
    <property type="match status" value="1"/>
</dbReference>
<evidence type="ECO:0000313" key="2">
    <source>
        <dbReference type="EMBL" id="NGY03206.1"/>
    </source>
</evidence>
<dbReference type="GO" id="GO:0010181">
    <property type="term" value="F:FMN binding"/>
    <property type="evidence" value="ECO:0007669"/>
    <property type="project" value="InterPro"/>
</dbReference>
<protein>
    <submittedName>
        <fullName evidence="2">Flavodoxin</fullName>
    </submittedName>
</protein>
<dbReference type="Gene3D" id="3.40.50.360">
    <property type="match status" value="1"/>
</dbReference>
<dbReference type="Proteomes" id="UP000472676">
    <property type="component" value="Unassembled WGS sequence"/>
</dbReference>
<sequence>MSNTLLVFYSRSGTTRALACRLARELDADLEEIRERHDRKGWRGFLRSLFESLSGRDPAIVPCRFKPADYALVVVGTPVWAERPAGPVRRYLLDHEAELNHVAFFCTYSHNGAAALAEMADIVDCEPIATLMLSGPEVEAGDSGQSARFVSEVFGSVRWGIENRRFERIMPVAPARCA</sequence>
<evidence type="ECO:0000313" key="3">
    <source>
        <dbReference type="Proteomes" id="UP000472676"/>
    </source>
</evidence>
<dbReference type="PROSITE" id="PS00201">
    <property type="entry name" value="FLAVODOXIN"/>
    <property type="match status" value="1"/>
</dbReference>
<dbReference type="AlphaFoldDB" id="A0A6M2BKA8"/>
<dbReference type="RefSeq" id="WP_166250632.1">
    <property type="nucleotide sequence ID" value="NZ_JAAMOW010000001.1"/>
</dbReference>
<organism evidence="2 3">
    <name type="scientific">Solimonas terrae</name>
    <dbReference type="NCBI Taxonomy" id="1396819"/>
    <lineage>
        <taxon>Bacteria</taxon>
        <taxon>Pseudomonadati</taxon>
        <taxon>Pseudomonadota</taxon>
        <taxon>Gammaproteobacteria</taxon>
        <taxon>Nevskiales</taxon>
        <taxon>Nevskiaceae</taxon>
        <taxon>Solimonas</taxon>
    </lineage>
</organism>
<dbReference type="InterPro" id="IPR001226">
    <property type="entry name" value="Flavodoxin_CS"/>
</dbReference>
<dbReference type="GO" id="GO:0009055">
    <property type="term" value="F:electron transfer activity"/>
    <property type="evidence" value="ECO:0007669"/>
    <property type="project" value="InterPro"/>
</dbReference>
<comment type="cofactor">
    <cofactor evidence="1">
        <name>FMN</name>
        <dbReference type="ChEBI" id="CHEBI:58210"/>
    </cofactor>
</comment>